<gene>
    <name evidence="2" type="ORF">BpHYR1_049437</name>
</gene>
<name>A0A3M7R2I1_BRAPC</name>
<accession>A0A3M7R2I1</accession>
<evidence type="ECO:0000256" key="1">
    <source>
        <dbReference type="SAM" id="MobiDB-lite"/>
    </source>
</evidence>
<evidence type="ECO:0000313" key="3">
    <source>
        <dbReference type="Proteomes" id="UP000276133"/>
    </source>
</evidence>
<dbReference type="Proteomes" id="UP000276133">
    <property type="component" value="Unassembled WGS sequence"/>
</dbReference>
<proteinExistence type="predicted"/>
<sequence length="66" mass="6761">MGFHAYIDNDKRTKWILQGVANGSPCISGATESVGINGTSGTGGGGGSNGTNGTQQQEDRLLHILD</sequence>
<dbReference type="AlphaFoldDB" id="A0A3M7R2I1"/>
<dbReference type="EMBL" id="REGN01004374">
    <property type="protein sequence ID" value="RNA17776.1"/>
    <property type="molecule type" value="Genomic_DNA"/>
</dbReference>
<feature type="compositionally biased region" description="Gly residues" evidence="1">
    <location>
        <begin position="38"/>
        <end position="50"/>
    </location>
</feature>
<organism evidence="2 3">
    <name type="scientific">Brachionus plicatilis</name>
    <name type="common">Marine rotifer</name>
    <name type="synonym">Brachionus muelleri</name>
    <dbReference type="NCBI Taxonomy" id="10195"/>
    <lineage>
        <taxon>Eukaryota</taxon>
        <taxon>Metazoa</taxon>
        <taxon>Spiralia</taxon>
        <taxon>Gnathifera</taxon>
        <taxon>Rotifera</taxon>
        <taxon>Eurotatoria</taxon>
        <taxon>Monogononta</taxon>
        <taxon>Pseudotrocha</taxon>
        <taxon>Ploima</taxon>
        <taxon>Brachionidae</taxon>
        <taxon>Brachionus</taxon>
    </lineage>
</organism>
<evidence type="ECO:0000313" key="2">
    <source>
        <dbReference type="EMBL" id="RNA17776.1"/>
    </source>
</evidence>
<reference evidence="2 3" key="1">
    <citation type="journal article" date="2018" name="Sci. Rep.">
        <title>Genomic signatures of local adaptation to the degree of environmental predictability in rotifers.</title>
        <authorList>
            <person name="Franch-Gras L."/>
            <person name="Hahn C."/>
            <person name="Garcia-Roger E.M."/>
            <person name="Carmona M.J."/>
            <person name="Serra M."/>
            <person name="Gomez A."/>
        </authorList>
    </citation>
    <scope>NUCLEOTIDE SEQUENCE [LARGE SCALE GENOMIC DNA]</scope>
    <source>
        <strain evidence="2">HYR1</strain>
    </source>
</reference>
<feature type="compositionally biased region" description="Basic and acidic residues" evidence="1">
    <location>
        <begin position="57"/>
        <end position="66"/>
    </location>
</feature>
<feature type="region of interest" description="Disordered" evidence="1">
    <location>
        <begin position="35"/>
        <end position="66"/>
    </location>
</feature>
<keyword evidence="3" id="KW-1185">Reference proteome</keyword>
<protein>
    <submittedName>
        <fullName evidence="2">Uncharacterized protein</fullName>
    </submittedName>
</protein>
<comment type="caution">
    <text evidence="2">The sequence shown here is derived from an EMBL/GenBank/DDBJ whole genome shotgun (WGS) entry which is preliminary data.</text>
</comment>